<dbReference type="SUPFAM" id="SSF53098">
    <property type="entry name" value="Ribonuclease H-like"/>
    <property type="match status" value="1"/>
</dbReference>
<dbReference type="EMBL" id="JANJYI010000002">
    <property type="protein sequence ID" value="KAK2660927.1"/>
    <property type="molecule type" value="Genomic_DNA"/>
</dbReference>
<name>A0AAE0CRN1_9ROSI</name>
<evidence type="ECO:0000313" key="2">
    <source>
        <dbReference type="EMBL" id="KAK2660927.1"/>
    </source>
</evidence>
<dbReference type="Pfam" id="PF13456">
    <property type="entry name" value="RVT_3"/>
    <property type="match status" value="1"/>
</dbReference>
<dbReference type="InterPro" id="IPR044730">
    <property type="entry name" value="RNase_H-like_dom_plant"/>
</dbReference>
<dbReference type="GO" id="GO:0004523">
    <property type="term" value="F:RNA-DNA hybrid ribonuclease activity"/>
    <property type="evidence" value="ECO:0007669"/>
    <property type="project" value="InterPro"/>
</dbReference>
<dbReference type="Gene3D" id="3.30.420.10">
    <property type="entry name" value="Ribonuclease H-like superfamily/Ribonuclease H"/>
    <property type="match status" value="1"/>
</dbReference>
<sequence>MADKIQGPPEINKYKTNCGVAIDTKKGRVGVGIIIRNSVGEVIACCSRRIDAFVNKNIANLNAIHRGILFGIECGLTPGRIESDNHNVVSWIDQGKYRDSDFGTILADIDAMREVENCFSIEVIHDQANKAALRLAKEVLGVEIDNYWMEEFPYYIPCIVEEDMPG</sequence>
<dbReference type="Proteomes" id="UP001280121">
    <property type="component" value="Unassembled WGS sequence"/>
</dbReference>
<proteinExistence type="predicted"/>
<dbReference type="InterPro" id="IPR012337">
    <property type="entry name" value="RNaseH-like_sf"/>
</dbReference>
<dbReference type="AlphaFoldDB" id="A0AAE0CRN1"/>
<evidence type="ECO:0000313" key="3">
    <source>
        <dbReference type="Proteomes" id="UP001280121"/>
    </source>
</evidence>
<dbReference type="CDD" id="cd06222">
    <property type="entry name" value="RNase_H_like"/>
    <property type="match status" value="1"/>
</dbReference>
<dbReference type="InterPro" id="IPR002156">
    <property type="entry name" value="RNaseH_domain"/>
</dbReference>
<dbReference type="PANTHER" id="PTHR47074:SF48">
    <property type="entry name" value="POLYNUCLEOTIDYL TRANSFERASE, RIBONUCLEASE H-LIKE SUPERFAMILY PROTEIN"/>
    <property type="match status" value="1"/>
</dbReference>
<keyword evidence="3" id="KW-1185">Reference proteome</keyword>
<feature type="domain" description="RNase H type-1" evidence="1">
    <location>
        <begin position="20"/>
        <end position="138"/>
    </location>
</feature>
<comment type="caution">
    <text evidence="2">The sequence shown here is derived from an EMBL/GenBank/DDBJ whole genome shotgun (WGS) entry which is preliminary data.</text>
</comment>
<dbReference type="PANTHER" id="PTHR47074">
    <property type="entry name" value="BNAC02G40300D PROTEIN"/>
    <property type="match status" value="1"/>
</dbReference>
<dbReference type="InterPro" id="IPR036397">
    <property type="entry name" value="RNaseH_sf"/>
</dbReference>
<organism evidence="2 3">
    <name type="scientific">Dipteronia dyeriana</name>
    <dbReference type="NCBI Taxonomy" id="168575"/>
    <lineage>
        <taxon>Eukaryota</taxon>
        <taxon>Viridiplantae</taxon>
        <taxon>Streptophyta</taxon>
        <taxon>Embryophyta</taxon>
        <taxon>Tracheophyta</taxon>
        <taxon>Spermatophyta</taxon>
        <taxon>Magnoliopsida</taxon>
        <taxon>eudicotyledons</taxon>
        <taxon>Gunneridae</taxon>
        <taxon>Pentapetalae</taxon>
        <taxon>rosids</taxon>
        <taxon>malvids</taxon>
        <taxon>Sapindales</taxon>
        <taxon>Sapindaceae</taxon>
        <taxon>Hippocastanoideae</taxon>
        <taxon>Acereae</taxon>
        <taxon>Dipteronia</taxon>
    </lineage>
</organism>
<gene>
    <name evidence="2" type="ORF">Ddye_007460</name>
</gene>
<dbReference type="GO" id="GO:0003676">
    <property type="term" value="F:nucleic acid binding"/>
    <property type="evidence" value="ECO:0007669"/>
    <property type="project" value="InterPro"/>
</dbReference>
<protein>
    <recommendedName>
        <fullName evidence="1">RNase H type-1 domain-containing protein</fullName>
    </recommendedName>
</protein>
<reference evidence="2" key="1">
    <citation type="journal article" date="2023" name="Plant J.">
        <title>Genome sequences and population genomics provide insights into the demographic history, inbreeding, and mutation load of two 'living fossil' tree species of Dipteronia.</title>
        <authorList>
            <person name="Feng Y."/>
            <person name="Comes H.P."/>
            <person name="Chen J."/>
            <person name="Zhu S."/>
            <person name="Lu R."/>
            <person name="Zhang X."/>
            <person name="Li P."/>
            <person name="Qiu J."/>
            <person name="Olsen K.M."/>
            <person name="Qiu Y."/>
        </authorList>
    </citation>
    <scope>NUCLEOTIDE SEQUENCE</scope>
    <source>
        <strain evidence="2">KIB01</strain>
    </source>
</reference>
<accession>A0AAE0CRN1</accession>
<dbReference type="InterPro" id="IPR052929">
    <property type="entry name" value="RNase_H-like_EbsB-rel"/>
</dbReference>
<evidence type="ECO:0000259" key="1">
    <source>
        <dbReference type="Pfam" id="PF13456"/>
    </source>
</evidence>